<sequence>MFAILERFFNTDRSTGRRNRKTSSRDFRRAALFESLEDRRLLAAMRVASYNVLHGPDNASEDAYFRTILEAIGNETKASITQPVDLLVLQETNNTSINRIESILDSLYTDNYSFVLSPSYSGLSYGFVYNTATLQLLGTQNVSGSFTRPPLRGHFQPLDATANDADFYIYSTHLKADSGGGDSSTRALEASQLRANADALGEGENVLIVGDFNMKNSFEGAYTNLTASGAGQVLDPINSPGNWTNNNAFKSIHTQDPRSGFGGMDDRFDLQFASGELFVSGGLDYIPGTYRAFGNNGTHSLNGGLTGTGAAANVLDALRNASDHIPVVVDYEFQTVPVGVTISESNGSTIVAENSYFDSYSVALNTTPADDVTVTVTPTAEIDLGQGPGVATQMVFTPQTAFLPQTVMVKAVDDLVSTGNLARGITHSFNSSDANYNTLSNKNVDVIIVDNESPTILINEVDAATTNNREFIELFDGGIGNTPLTGKTLVLIDGATDSVYSTLDLDGYTTDANGFFVMGDAGVPNIHLTFASGLLSDGADAVALYDANVSQFPIGASVTTANLVDAVVYDTDDADDAGLLSLLLPGSPQINENQNGAQNTQSISRIPDGGLARKTQSFVATTPTPNAYNLPRPIGLSILNSDALEVAETGATDSYSIALTSVPTDDVLVTMDPSDDLDLGSGPGAPIQLTFAGGSAMSPQIITVAAFDDLFAEGIHAGLVEHTISTSDPSYASLSIDDISVTVLDDEPLPPPSIVISEIMYNPAGSEGAFSTEWVELVNAGTATQDISGWRLSDEDGDWGVIPSSTLLQPGQTAILFDGVDTPITTPAGFRSTWNIPASALVIPVEWSDLDNDPSPINELLQLKNQFGFLEDEVNFDDEGSWPSDDPDGASLFLTDIRADNNVGTNWARSVFGSDDAVQANGFPFSSSDVGSPGNAPAVVVANLIVTESGGSTDVSEGGMGDNFTIAFDTEPSDDVVVTLTPDSQLDLGSGPGVSVQQTFSSINALTGISIAVNANDDGVAESTHGGIVTVSTTSNDIGFNNLVVDDIIVNITDNDIAGISIVQSGGSTDVTEGGTVDHFTVGLDTIPSSVVTVTITPNSQLDLGNGVGVAVERVFDGLNALTPTEVTVLAYDDSLSEGFHSGQIAFSITTADPFYQDVQLANVYANILDNDSEAILSIPDVVITEGTTSVDVVVYADGGQQVTSFVTFVQAGDGGPVFGGTDSWMVTGIDSSSGVFGLSSAFDPYIFFGDPLTTPSSTAVDPSWSLFETATNYVTLDGSELFRFTVDTSGLNAGQSISASLDTEMITGQPPTFGLFGGGSTSATGDFDVNISVVAPSSAIVSRHIFYDKSFFDGNGANNDGPNDDAAIDTGKSALLQGQTATRDNYTAYNRGINGIMVDIDNPAGTLTVNDFEFRVGNSNTPSTWALATAPTSVTHIVGGGEGGSDRVVIKWADNAIEKEWLQVTVLNNANTGLAAADTHYWGNAVGDSLNDTGSAFVNALDADTIRANPRNFLNAALVDDVYDINKDRFVNSLDSDIARANPTNFISALKMISPQAVDHLVNESLADVLFGLDEERDKFGRIENLSLEAMTYVR</sequence>
<dbReference type="InterPro" id="IPR001322">
    <property type="entry name" value="Lamin_tail_dom"/>
</dbReference>
<dbReference type="OrthoDB" id="287716at2"/>
<comment type="caution">
    <text evidence="2">The sequence shown here is derived from an EMBL/GenBank/DDBJ whole genome shotgun (WGS) entry which is preliminary data.</text>
</comment>
<dbReference type="InterPro" id="IPR036415">
    <property type="entry name" value="Lamin_tail_dom_sf"/>
</dbReference>
<dbReference type="SUPFAM" id="SSF56219">
    <property type="entry name" value="DNase I-like"/>
    <property type="match status" value="1"/>
</dbReference>
<proteinExistence type="predicted"/>
<evidence type="ECO:0000259" key="1">
    <source>
        <dbReference type="PROSITE" id="PS51841"/>
    </source>
</evidence>
<reference evidence="2 3" key="1">
    <citation type="submission" date="2019-02" db="EMBL/GenBank/DDBJ databases">
        <title>Deep-cultivation of Planctomycetes and their phenomic and genomic characterization uncovers novel biology.</title>
        <authorList>
            <person name="Wiegand S."/>
            <person name="Jogler M."/>
            <person name="Boedeker C."/>
            <person name="Pinto D."/>
            <person name="Vollmers J."/>
            <person name="Rivas-Marin E."/>
            <person name="Kohn T."/>
            <person name="Peeters S.H."/>
            <person name="Heuer A."/>
            <person name="Rast P."/>
            <person name="Oberbeckmann S."/>
            <person name="Bunk B."/>
            <person name="Jeske O."/>
            <person name="Meyerdierks A."/>
            <person name="Storesund J.E."/>
            <person name="Kallscheuer N."/>
            <person name="Luecker S."/>
            <person name="Lage O.M."/>
            <person name="Pohl T."/>
            <person name="Merkel B.J."/>
            <person name="Hornburger P."/>
            <person name="Mueller R.-W."/>
            <person name="Bruemmer F."/>
            <person name="Labrenz M."/>
            <person name="Spormann A.M."/>
            <person name="Op Den Camp H."/>
            <person name="Overmann J."/>
            <person name="Amann R."/>
            <person name="Jetten M.S.M."/>
            <person name="Mascher T."/>
            <person name="Medema M.H."/>
            <person name="Devos D.P."/>
            <person name="Kaster A.-K."/>
            <person name="Ovreas L."/>
            <person name="Rohde M."/>
            <person name="Galperin M.Y."/>
            <person name="Jogler C."/>
        </authorList>
    </citation>
    <scope>NUCLEOTIDE SEQUENCE [LARGE SCALE GENOMIC DNA]</scope>
    <source>
        <strain evidence="2 3">Q31b</strain>
    </source>
</reference>
<accession>A0A5C6DZR7</accession>
<dbReference type="Pfam" id="PF03372">
    <property type="entry name" value="Exo_endo_phos"/>
    <property type="match status" value="1"/>
</dbReference>
<dbReference type="EMBL" id="SJPY01000004">
    <property type="protein sequence ID" value="TWU41277.1"/>
    <property type="molecule type" value="Genomic_DNA"/>
</dbReference>
<dbReference type="InterPro" id="IPR036691">
    <property type="entry name" value="Endo/exonu/phosph_ase_sf"/>
</dbReference>
<keyword evidence="2" id="KW-0269">Exonuclease</keyword>
<evidence type="ECO:0000313" key="3">
    <source>
        <dbReference type="Proteomes" id="UP000315471"/>
    </source>
</evidence>
<dbReference type="SUPFAM" id="SSF74853">
    <property type="entry name" value="Lamin A/C globular tail domain"/>
    <property type="match status" value="1"/>
</dbReference>
<dbReference type="GO" id="GO:0004519">
    <property type="term" value="F:endonuclease activity"/>
    <property type="evidence" value="ECO:0007669"/>
    <property type="project" value="UniProtKB-KW"/>
</dbReference>
<gene>
    <name evidence="2" type="ORF">Q31b_27160</name>
</gene>
<protein>
    <submittedName>
        <fullName evidence="2">Endonuclease/Exonuclease/phosphatase family protein</fullName>
    </submittedName>
</protein>
<dbReference type="Pfam" id="PF00932">
    <property type="entry name" value="LTD"/>
    <property type="match status" value="1"/>
</dbReference>
<keyword evidence="2" id="KW-0255">Endonuclease</keyword>
<dbReference type="Gene3D" id="2.60.40.1260">
    <property type="entry name" value="Lamin Tail domain"/>
    <property type="match status" value="1"/>
</dbReference>
<keyword evidence="2" id="KW-0378">Hydrolase</keyword>
<dbReference type="PANTHER" id="PTHR37397:SF1">
    <property type="entry name" value="LTD DOMAIN-CONTAINING PROTEIN"/>
    <property type="match status" value="1"/>
</dbReference>
<dbReference type="PANTHER" id="PTHR37397">
    <property type="entry name" value="SI:CH211-183D21.1"/>
    <property type="match status" value="1"/>
</dbReference>
<dbReference type="PROSITE" id="PS51841">
    <property type="entry name" value="LTD"/>
    <property type="match status" value="1"/>
</dbReference>
<organism evidence="2 3">
    <name type="scientific">Novipirellula aureliae</name>
    <dbReference type="NCBI Taxonomy" id="2527966"/>
    <lineage>
        <taxon>Bacteria</taxon>
        <taxon>Pseudomonadati</taxon>
        <taxon>Planctomycetota</taxon>
        <taxon>Planctomycetia</taxon>
        <taxon>Pirellulales</taxon>
        <taxon>Pirellulaceae</taxon>
        <taxon>Novipirellula</taxon>
    </lineage>
</organism>
<keyword evidence="3" id="KW-1185">Reference proteome</keyword>
<dbReference type="GO" id="GO:0004527">
    <property type="term" value="F:exonuclease activity"/>
    <property type="evidence" value="ECO:0007669"/>
    <property type="project" value="UniProtKB-KW"/>
</dbReference>
<dbReference type="Gene3D" id="3.60.10.10">
    <property type="entry name" value="Endonuclease/exonuclease/phosphatase"/>
    <property type="match status" value="1"/>
</dbReference>
<evidence type="ECO:0000313" key="2">
    <source>
        <dbReference type="EMBL" id="TWU41277.1"/>
    </source>
</evidence>
<dbReference type="Proteomes" id="UP000315471">
    <property type="component" value="Unassembled WGS sequence"/>
</dbReference>
<keyword evidence="2" id="KW-0540">Nuclease</keyword>
<name>A0A5C6DZR7_9BACT</name>
<feature type="domain" description="LTD" evidence="1">
    <location>
        <begin position="750"/>
        <end position="948"/>
    </location>
</feature>
<dbReference type="RefSeq" id="WP_146600119.1">
    <property type="nucleotide sequence ID" value="NZ_SJPY01000004.1"/>
</dbReference>
<dbReference type="InterPro" id="IPR005135">
    <property type="entry name" value="Endo/exonuclease/phosphatase"/>
</dbReference>